<reference evidence="2" key="2">
    <citation type="submission" date="2015-01" db="EMBL/GenBank/DDBJ databases">
        <title>Evolutionary Origins and Diversification of the Mycorrhizal Mutualists.</title>
        <authorList>
            <consortium name="DOE Joint Genome Institute"/>
            <consortium name="Mycorrhizal Genomics Consortium"/>
            <person name="Kohler A."/>
            <person name="Kuo A."/>
            <person name="Nagy L.G."/>
            <person name="Floudas D."/>
            <person name="Copeland A."/>
            <person name="Barry K.W."/>
            <person name="Cichocki N."/>
            <person name="Veneault-Fourrey C."/>
            <person name="LaButti K."/>
            <person name="Lindquist E.A."/>
            <person name="Lipzen A."/>
            <person name="Lundell T."/>
            <person name="Morin E."/>
            <person name="Murat C."/>
            <person name="Riley R."/>
            <person name="Ohm R."/>
            <person name="Sun H."/>
            <person name="Tunlid A."/>
            <person name="Henrissat B."/>
            <person name="Grigoriev I.V."/>
            <person name="Hibbett D.S."/>
            <person name="Martin F."/>
        </authorList>
    </citation>
    <scope>NUCLEOTIDE SEQUENCE [LARGE SCALE GENOMIC DNA]</scope>
    <source>
        <strain evidence="2">Ve08.2h10</strain>
    </source>
</reference>
<dbReference type="HOGENOM" id="CLU_2892113_0_0_1"/>
<dbReference type="AlphaFoldDB" id="A0A0D0DHQ6"/>
<protein>
    <submittedName>
        <fullName evidence="1">Uncharacterized protein</fullName>
    </submittedName>
</protein>
<evidence type="ECO:0000313" key="1">
    <source>
        <dbReference type="EMBL" id="KIK77600.1"/>
    </source>
</evidence>
<feature type="non-terminal residue" evidence="1">
    <location>
        <position position="1"/>
    </location>
</feature>
<dbReference type="EMBL" id="KN826915">
    <property type="protein sequence ID" value="KIK77600.1"/>
    <property type="molecule type" value="Genomic_DNA"/>
</dbReference>
<sequence>PDLLVFDPTHSFGPNQFILCTPPTCFSTHFLSCPLIFNPTRLYLTPSTHFWPNLLFLDSTHLS</sequence>
<proteinExistence type="predicted"/>
<name>A0A0D0DHQ6_9AGAM</name>
<keyword evidence="2" id="KW-1185">Reference proteome</keyword>
<organism evidence="1 2">
    <name type="scientific">Paxillus rubicundulus Ve08.2h10</name>
    <dbReference type="NCBI Taxonomy" id="930991"/>
    <lineage>
        <taxon>Eukaryota</taxon>
        <taxon>Fungi</taxon>
        <taxon>Dikarya</taxon>
        <taxon>Basidiomycota</taxon>
        <taxon>Agaricomycotina</taxon>
        <taxon>Agaricomycetes</taxon>
        <taxon>Agaricomycetidae</taxon>
        <taxon>Boletales</taxon>
        <taxon>Paxilineae</taxon>
        <taxon>Paxillaceae</taxon>
        <taxon>Paxillus</taxon>
    </lineage>
</organism>
<reference evidence="1 2" key="1">
    <citation type="submission" date="2014-04" db="EMBL/GenBank/DDBJ databases">
        <authorList>
            <consortium name="DOE Joint Genome Institute"/>
            <person name="Kuo A."/>
            <person name="Kohler A."/>
            <person name="Jargeat P."/>
            <person name="Nagy L.G."/>
            <person name="Floudas D."/>
            <person name="Copeland A."/>
            <person name="Barry K.W."/>
            <person name="Cichocki N."/>
            <person name="Veneault-Fourrey C."/>
            <person name="LaButti K."/>
            <person name="Lindquist E.A."/>
            <person name="Lipzen A."/>
            <person name="Lundell T."/>
            <person name="Morin E."/>
            <person name="Murat C."/>
            <person name="Sun H."/>
            <person name="Tunlid A."/>
            <person name="Henrissat B."/>
            <person name="Grigoriev I.V."/>
            <person name="Hibbett D.S."/>
            <person name="Martin F."/>
            <person name="Nordberg H.P."/>
            <person name="Cantor M.N."/>
            <person name="Hua S.X."/>
        </authorList>
    </citation>
    <scope>NUCLEOTIDE SEQUENCE [LARGE SCALE GENOMIC DNA]</scope>
    <source>
        <strain evidence="1 2">Ve08.2h10</strain>
    </source>
</reference>
<evidence type="ECO:0000313" key="2">
    <source>
        <dbReference type="Proteomes" id="UP000054538"/>
    </source>
</evidence>
<dbReference type="InParanoid" id="A0A0D0DHQ6"/>
<dbReference type="Proteomes" id="UP000054538">
    <property type="component" value="Unassembled WGS sequence"/>
</dbReference>
<accession>A0A0D0DHQ6</accession>
<gene>
    <name evidence="1" type="ORF">PAXRUDRAFT_777018</name>
</gene>